<dbReference type="AlphaFoldDB" id="A0A7M2QM62"/>
<feature type="coiled-coil region" evidence="1">
    <location>
        <begin position="79"/>
        <end position="113"/>
    </location>
</feature>
<evidence type="ECO:0000313" key="2">
    <source>
        <dbReference type="EMBL" id="QOV05674.1"/>
    </source>
</evidence>
<organism evidence="2">
    <name type="scientific">feces metagenome</name>
    <dbReference type="NCBI Taxonomy" id="1861841"/>
    <lineage>
        <taxon>unclassified sequences</taxon>
        <taxon>metagenomes</taxon>
        <taxon>organismal metagenomes</taxon>
    </lineage>
</organism>
<keyword evidence="1" id="KW-0175">Coiled coil</keyword>
<protein>
    <recommendedName>
        <fullName evidence="3">Morphogenetic protein</fullName>
    </recommendedName>
</protein>
<proteinExistence type="predicted"/>
<sequence length="420" mass="48665">MTATAQSQSITVTTIPEVLEAGIPAVIQNIRAAQRRVTCDDLTIRFFDNAVQSAEMLLAQAIDVHNGEVDNYNVLLDLYENVQIKLGVKEQELEDLQLLMEQRERQKQDDIEEATHDAIQRAEKAEQFCLEMENKLNETATLLELRNQQVNTLSKSYKELMKLDPVNLEKRYAKAKRERQDLRKQVADLNQQIKKHVKDLSEARVAYAKQKTETVRLVEETTKYGNLQKEMYGITQRRFTSKKEHPTLGPITFYPRLLAYGVSAPKQFNSERPYIVSKLDFAYQFCCDMGYALDIRINEWMMPNFQPIDLFEEYQPEGWIEFFHELICEEMESRRPELVRRTEWAQELMLVDAGLPLDAELIDDLASKGLHTLFDVVTRRHGQLVANYDIAPEAAKTLLDVCYSRTDAWEKENGGAIYVR</sequence>
<evidence type="ECO:0000256" key="1">
    <source>
        <dbReference type="SAM" id="Coils"/>
    </source>
</evidence>
<name>A0A7M2QM62_9ZZZZ</name>
<dbReference type="EMBL" id="MT993629">
    <property type="protein sequence ID" value="QOV05674.1"/>
    <property type="molecule type" value="Genomic_DNA"/>
</dbReference>
<accession>A0A7M2QM62</accession>
<feature type="coiled-coil region" evidence="1">
    <location>
        <begin position="165"/>
        <end position="206"/>
    </location>
</feature>
<reference evidence="2" key="1">
    <citation type="submission" date="2020-09" db="EMBL/GenBank/DDBJ databases">
        <authorList>
            <person name="Eze J.U."/>
            <person name="Rahube T.O."/>
        </authorList>
    </citation>
    <scope>NUCLEOTIDE SEQUENCE</scope>
</reference>
<evidence type="ECO:0008006" key="3">
    <source>
        <dbReference type="Google" id="ProtNLM"/>
    </source>
</evidence>